<keyword evidence="1" id="KW-1133">Transmembrane helix</keyword>
<protein>
    <submittedName>
        <fullName evidence="2">Uncharacterized protein</fullName>
    </submittedName>
</protein>
<proteinExistence type="predicted"/>
<feature type="transmembrane region" description="Helical" evidence="1">
    <location>
        <begin position="7"/>
        <end position="26"/>
    </location>
</feature>
<accession>A0ABW4VXM8</accession>
<evidence type="ECO:0000313" key="2">
    <source>
        <dbReference type="EMBL" id="MFD2043451.1"/>
    </source>
</evidence>
<dbReference type="EMBL" id="JBHUHQ010000008">
    <property type="protein sequence ID" value="MFD2043451.1"/>
    <property type="molecule type" value="Genomic_DNA"/>
</dbReference>
<keyword evidence="3" id="KW-1185">Reference proteome</keyword>
<gene>
    <name evidence="2" type="ORF">ACFSJF_04070</name>
</gene>
<feature type="transmembrane region" description="Helical" evidence="1">
    <location>
        <begin position="32"/>
        <end position="53"/>
    </location>
</feature>
<feature type="transmembrane region" description="Helical" evidence="1">
    <location>
        <begin position="60"/>
        <end position="79"/>
    </location>
</feature>
<dbReference type="Proteomes" id="UP001597383">
    <property type="component" value="Unassembled WGS sequence"/>
</dbReference>
<comment type="caution">
    <text evidence="2">The sequence shown here is derived from an EMBL/GenBank/DDBJ whole genome shotgun (WGS) entry which is preliminary data.</text>
</comment>
<name>A0ABW4VXM8_9BACI</name>
<reference evidence="3" key="1">
    <citation type="journal article" date="2019" name="Int. J. Syst. Evol. Microbiol.">
        <title>The Global Catalogue of Microorganisms (GCM) 10K type strain sequencing project: providing services to taxonomists for standard genome sequencing and annotation.</title>
        <authorList>
            <consortium name="The Broad Institute Genomics Platform"/>
            <consortium name="The Broad Institute Genome Sequencing Center for Infectious Disease"/>
            <person name="Wu L."/>
            <person name="Ma J."/>
        </authorList>
    </citation>
    <scope>NUCLEOTIDE SEQUENCE [LARGE SCALE GENOMIC DNA]</scope>
    <source>
        <strain evidence="3">R28</strain>
    </source>
</reference>
<dbReference type="RefSeq" id="WP_377555176.1">
    <property type="nucleotide sequence ID" value="NZ_JBHUHQ010000008.1"/>
</dbReference>
<sequence length="80" mass="9225">MDKKLHYRFGIISYIITILHLILGDYAGEERISGILFFSFAIITYISFVYLFFRYESGKVIVIFGLILIACISISLTYLS</sequence>
<keyword evidence="1" id="KW-0812">Transmembrane</keyword>
<evidence type="ECO:0000256" key="1">
    <source>
        <dbReference type="SAM" id="Phobius"/>
    </source>
</evidence>
<organism evidence="2 3">
    <name type="scientific">Ornithinibacillus salinisoli</name>
    <dbReference type="NCBI Taxonomy" id="1848459"/>
    <lineage>
        <taxon>Bacteria</taxon>
        <taxon>Bacillati</taxon>
        <taxon>Bacillota</taxon>
        <taxon>Bacilli</taxon>
        <taxon>Bacillales</taxon>
        <taxon>Bacillaceae</taxon>
        <taxon>Ornithinibacillus</taxon>
    </lineage>
</organism>
<evidence type="ECO:0000313" key="3">
    <source>
        <dbReference type="Proteomes" id="UP001597383"/>
    </source>
</evidence>
<keyword evidence="1" id="KW-0472">Membrane</keyword>